<organism evidence="1 2">
    <name type="scientific">Enorma phocaeensis</name>
    <dbReference type="NCBI Taxonomy" id="1871019"/>
    <lineage>
        <taxon>Bacteria</taxon>
        <taxon>Bacillati</taxon>
        <taxon>Actinomycetota</taxon>
        <taxon>Coriobacteriia</taxon>
        <taxon>Coriobacteriales</taxon>
        <taxon>Coriobacteriaceae</taxon>
        <taxon>Enorma</taxon>
    </lineage>
</organism>
<dbReference type="Proteomes" id="UP001529421">
    <property type="component" value="Unassembled WGS sequence"/>
</dbReference>
<dbReference type="InterPro" id="IPR010181">
    <property type="entry name" value="CGCAxxGCC_motif"/>
</dbReference>
<dbReference type="Pfam" id="PF09719">
    <property type="entry name" value="C_GCAxxG_C_C"/>
    <property type="match status" value="1"/>
</dbReference>
<accession>A0ABT7V7H3</accession>
<dbReference type="EMBL" id="JAUDDZ010000002">
    <property type="protein sequence ID" value="MDM8274445.1"/>
    <property type="molecule type" value="Genomic_DNA"/>
</dbReference>
<keyword evidence="2" id="KW-1185">Reference proteome</keyword>
<evidence type="ECO:0000313" key="1">
    <source>
        <dbReference type="EMBL" id="MDM8274445.1"/>
    </source>
</evidence>
<sequence>MAAATLTEQAPQLVEQALALRSEHGYNCAQAVGCALAPLVGVDADAVYRLSEGFGSGMGGTTETCGAISGAVMVLSQLASAGTAEPGTTKGKTYKLVRRLVDDFRAQNTTTICRELKGVGSETGVLRTCPGCIEDAVRISCEIIDAYRA</sequence>
<protein>
    <submittedName>
        <fullName evidence="1">C-GCAxxG-C-C family protein</fullName>
    </submittedName>
</protein>
<reference evidence="2" key="1">
    <citation type="submission" date="2023-06" db="EMBL/GenBank/DDBJ databases">
        <title>Identification and characterization of horizontal gene transfer across gut microbiota members of farm animals based on homology search.</title>
        <authorList>
            <person name="Zeman M."/>
            <person name="Kubasova T."/>
            <person name="Jahodarova E."/>
            <person name="Nykrynova M."/>
            <person name="Rychlik I."/>
        </authorList>
    </citation>
    <scope>NUCLEOTIDE SEQUENCE [LARGE SCALE GENOMIC DNA]</scope>
    <source>
        <strain evidence="2">154_Feed</strain>
    </source>
</reference>
<gene>
    <name evidence="1" type="ORF">QUW28_02860</name>
</gene>
<evidence type="ECO:0000313" key="2">
    <source>
        <dbReference type="Proteomes" id="UP001529421"/>
    </source>
</evidence>
<comment type="caution">
    <text evidence="1">The sequence shown here is derived from an EMBL/GenBank/DDBJ whole genome shotgun (WGS) entry which is preliminary data.</text>
</comment>
<proteinExistence type="predicted"/>
<dbReference type="RefSeq" id="WP_289544425.1">
    <property type="nucleotide sequence ID" value="NZ_JAUDDZ010000002.1"/>
</dbReference>
<dbReference type="NCBIfam" id="TIGR01909">
    <property type="entry name" value="C_GCAxxG_C_C"/>
    <property type="match status" value="1"/>
</dbReference>
<name>A0ABT7V7H3_9ACTN</name>